<evidence type="ECO:0000256" key="2">
    <source>
        <dbReference type="ARBA" id="ARBA00004141"/>
    </source>
</evidence>
<keyword evidence="8" id="KW-0560">Oxidoreductase</keyword>
<keyword evidence="7 13" id="KW-1133">Transmembrane helix</keyword>
<dbReference type="InterPro" id="IPR017972">
    <property type="entry name" value="Cyt_P450_CS"/>
</dbReference>
<comment type="similarity">
    <text evidence="3">Belongs to the cytochrome P450 family.</text>
</comment>
<dbReference type="SUPFAM" id="SSF48264">
    <property type="entry name" value="Cytochrome P450"/>
    <property type="match status" value="1"/>
</dbReference>
<evidence type="ECO:0000256" key="5">
    <source>
        <dbReference type="ARBA" id="ARBA00022692"/>
    </source>
</evidence>
<evidence type="ECO:0000313" key="15">
    <source>
        <dbReference type="Proteomes" id="UP001215280"/>
    </source>
</evidence>
<evidence type="ECO:0000256" key="11">
    <source>
        <dbReference type="ARBA" id="ARBA00023136"/>
    </source>
</evidence>
<dbReference type="GO" id="GO:0016020">
    <property type="term" value="C:membrane"/>
    <property type="evidence" value="ECO:0007669"/>
    <property type="project" value="UniProtKB-SubCell"/>
</dbReference>
<dbReference type="PANTHER" id="PTHR24287">
    <property type="entry name" value="P450, PUTATIVE (EUROFUNG)-RELATED"/>
    <property type="match status" value="1"/>
</dbReference>
<evidence type="ECO:0000256" key="8">
    <source>
        <dbReference type="ARBA" id="ARBA00023002"/>
    </source>
</evidence>
<sequence length="714" mass="78896">MRGLVRGDVGRDVRGARRLVRVPRDEARGDWLVFTGVALGGVALPFGMPVRIFEFGYAFNIAPHVVVLGTVGAVPVLAAVRIWATRLLQHMRARAAGARLASTASLRREWNVSYPLTVLREILATSTTNTLNLRTGWDDYIFTTKPEYIKLILATDLSNYVKGNAFHDYMGSVLGTGVFNSDGEMWKFHRGATRPFFNRDRISNFEIFAHHDNRAIERMKELMRAGYAGEPETLLDELLNSTSGEIYYTEDIRNEDEMLNILLAGRDTTMSVLTFVVYFLSVYPAVFTRLRAEILERVGGERRPTYEVIRDMKYLRAVVNAFQTLEIAHATTWPSPDPSLYIPAGAQISYSVFLMHRRTELWGPTSEVFDPDRFLDEPLRRHVLANPCCVLPFNAGPRVCLGQQFAYNEVSCPPHARVPPDGISELKREFTTLEMFGFGFSINAVVPSVAATLYYSIPYGGSSAMVWGWAVPSLFIMVIAMAIAGLGSAAQPQAAFITGPTNIPRQDTETYCAGWWPTLTPSLMAAATIGSNETFISTIYQTYGVYIGFLATYALIASFATRVLARLQNSLIAILALVILVGMPAATPAELKNTLRYAFWHFENLTLAPPWASGGFDAGVHLSEEAQNANVAVPWAIVYTIGAGTTLGLGVQIALAFCMGTDTVDILWSPVQQPLSTILLNSFGKRGFLVVWSFIFVALYINGVELVHTQLVAS</sequence>
<dbReference type="PRINTS" id="PR00385">
    <property type="entry name" value="P450"/>
</dbReference>
<dbReference type="PRINTS" id="PR00463">
    <property type="entry name" value="EP450I"/>
</dbReference>
<keyword evidence="9 12" id="KW-0408">Iron</keyword>
<keyword evidence="10" id="KW-0503">Monooxygenase</keyword>
<comment type="cofactor">
    <cofactor evidence="1 12">
        <name>heme</name>
        <dbReference type="ChEBI" id="CHEBI:30413"/>
    </cofactor>
</comment>
<feature type="transmembrane region" description="Helical" evidence="13">
    <location>
        <begin position="511"/>
        <end position="531"/>
    </location>
</feature>
<feature type="transmembrane region" description="Helical" evidence="13">
    <location>
        <begin position="31"/>
        <end position="53"/>
    </location>
</feature>
<dbReference type="GO" id="GO:0020037">
    <property type="term" value="F:heme binding"/>
    <property type="evidence" value="ECO:0007669"/>
    <property type="project" value="InterPro"/>
</dbReference>
<dbReference type="Gene3D" id="1.20.1740.10">
    <property type="entry name" value="Amino acid/polyamine transporter I"/>
    <property type="match status" value="1"/>
</dbReference>
<feature type="transmembrane region" description="Helical" evidence="13">
    <location>
        <begin position="436"/>
        <end position="457"/>
    </location>
</feature>
<feature type="transmembrane region" description="Helical" evidence="13">
    <location>
        <begin position="678"/>
        <end position="701"/>
    </location>
</feature>
<dbReference type="Proteomes" id="UP001215280">
    <property type="component" value="Unassembled WGS sequence"/>
</dbReference>
<evidence type="ECO:0000256" key="10">
    <source>
        <dbReference type="ARBA" id="ARBA00023033"/>
    </source>
</evidence>
<evidence type="ECO:0000256" key="3">
    <source>
        <dbReference type="ARBA" id="ARBA00010617"/>
    </source>
</evidence>
<keyword evidence="15" id="KW-1185">Reference proteome</keyword>
<dbReference type="InterPro" id="IPR001128">
    <property type="entry name" value="Cyt_P450"/>
</dbReference>
<feature type="binding site" description="axial binding residue" evidence="12">
    <location>
        <position position="400"/>
    </location>
    <ligand>
        <name>heme</name>
        <dbReference type="ChEBI" id="CHEBI:30413"/>
    </ligand>
    <ligandPart>
        <name>Fe</name>
        <dbReference type="ChEBI" id="CHEBI:18248"/>
    </ligandPart>
</feature>
<reference evidence="14" key="1">
    <citation type="submission" date="2023-03" db="EMBL/GenBank/DDBJ databases">
        <title>Massive genome expansion in bonnet fungi (Mycena s.s.) driven by repeated elements and novel gene families across ecological guilds.</title>
        <authorList>
            <consortium name="Lawrence Berkeley National Laboratory"/>
            <person name="Harder C.B."/>
            <person name="Miyauchi S."/>
            <person name="Viragh M."/>
            <person name="Kuo A."/>
            <person name="Thoen E."/>
            <person name="Andreopoulos B."/>
            <person name="Lu D."/>
            <person name="Skrede I."/>
            <person name="Drula E."/>
            <person name="Henrissat B."/>
            <person name="Morin E."/>
            <person name="Kohler A."/>
            <person name="Barry K."/>
            <person name="LaButti K."/>
            <person name="Morin E."/>
            <person name="Salamov A."/>
            <person name="Lipzen A."/>
            <person name="Mereny Z."/>
            <person name="Hegedus B."/>
            <person name="Baldrian P."/>
            <person name="Stursova M."/>
            <person name="Weitz H."/>
            <person name="Taylor A."/>
            <person name="Grigoriev I.V."/>
            <person name="Nagy L.G."/>
            <person name="Martin F."/>
            <person name="Kauserud H."/>
        </authorList>
    </citation>
    <scope>NUCLEOTIDE SEQUENCE</scope>
    <source>
        <strain evidence="14">CBHHK188m</strain>
    </source>
</reference>
<dbReference type="InterPro" id="IPR036396">
    <property type="entry name" value="Cyt_P450_sf"/>
</dbReference>
<evidence type="ECO:0000256" key="6">
    <source>
        <dbReference type="ARBA" id="ARBA00022723"/>
    </source>
</evidence>
<dbReference type="Gene3D" id="1.10.630.10">
    <property type="entry name" value="Cytochrome P450"/>
    <property type="match status" value="2"/>
</dbReference>
<evidence type="ECO:0000256" key="13">
    <source>
        <dbReference type="SAM" id="Phobius"/>
    </source>
</evidence>
<evidence type="ECO:0000256" key="4">
    <source>
        <dbReference type="ARBA" id="ARBA00022617"/>
    </source>
</evidence>
<keyword evidence="4 12" id="KW-0349">Heme</keyword>
<feature type="transmembrane region" description="Helical" evidence="13">
    <location>
        <begin position="469"/>
        <end position="490"/>
    </location>
</feature>
<dbReference type="GO" id="GO:0005506">
    <property type="term" value="F:iron ion binding"/>
    <property type="evidence" value="ECO:0007669"/>
    <property type="project" value="InterPro"/>
</dbReference>
<proteinExistence type="inferred from homology"/>
<dbReference type="Pfam" id="PF13520">
    <property type="entry name" value="AA_permease_2"/>
    <property type="match status" value="1"/>
</dbReference>
<dbReference type="GO" id="GO:0016705">
    <property type="term" value="F:oxidoreductase activity, acting on paired donors, with incorporation or reduction of molecular oxygen"/>
    <property type="evidence" value="ECO:0007669"/>
    <property type="project" value="InterPro"/>
</dbReference>
<evidence type="ECO:0000256" key="12">
    <source>
        <dbReference type="PIRSR" id="PIRSR602401-1"/>
    </source>
</evidence>
<accession>A0AAD7HFG3</accession>
<name>A0AAD7HFG3_9AGAR</name>
<gene>
    <name evidence="14" type="ORF">DFH07DRAFT_972880</name>
</gene>
<evidence type="ECO:0000256" key="7">
    <source>
        <dbReference type="ARBA" id="ARBA00022989"/>
    </source>
</evidence>
<dbReference type="AlphaFoldDB" id="A0AAD7HFG3"/>
<protein>
    <submittedName>
        <fullName evidence="14">Cytochrome P450</fullName>
    </submittedName>
</protein>
<dbReference type="InterPro" id="IPR047146">
    <property type="entry name" value="Cyt_P450_E_CYP52_fungi"/>
</dbReference>
<dbReference type="GO" id="GO:0004497">
    <property type="term" value="F:monooxygenase activity"/>
    <property type="evidence" value="ECO:0007669"/>
    <property type="project" value="UniProtKB-KW"/>
</dbReference>
<dbReference type="EMBL" id="JARJLG010000290">
    <property type="protein sequence ID" value="KAJ7719546.1"/>
    <property type="molecule type" value="Genomic_DNA"/>
</dbReference>
<evidence type="ECO:0000313" key="14">
    <source>
        <dbReference type="EMBL" id="KAJ7719546.1"/>
    </source>
</evidence>
<dbReference type="Pfam" id="PF00067">
    <property type="entry name" value="p450"/>
    <property type="match status" value="1"/>
</dbReference>
<dbReference type="InterPro" id="IPR002401">
    <property type="entry name" value="Cyt_P450_E_grp-I"/>
</dbReference>
<keyword evidence="5 13" id="KW-0812">Transmembrane</keyword>
<keyword evidence="11 13" id="KW-0472">Membrane</keyword>
<comment type="caution">
    <text evidence="14">The sequence shown here is derived from an EMBL/GenBank/DDBJ whole genome shotgun (WGS) entry which is preliminary data.</text>
</comment>
<dbReference type="InterPro" id="IPR002293">
    <property type="entry name" value="AA/rel_permease1"/>
</dbReference>
<feature type="transmembrane region" description="Helical" evidence="13">
    <location>
        <begin position="632"/>
        <end position="657"/>
    </location>
</feature>
<feature type="transmembrane region" description="Helical" evidence="13">
    <location>
        <begin position="543"/>
        <end position="564"/>
    </location>
</feature>
<dbReference type="GO" id="GO:0022857">
    <property type="term" value="F:transmembrane transporter activity"/>
    <property type="evidence" value="ECO:0007669"/>
    <property type="project" value="InterPro"/>
</dbReference>
<feature type="transmembrane region" description="Helical" evidence="13">
    <location>
        <begin position="65"/>
        <end position="84"/>
    </location>
</feature>
<comment type="subcellular location">
    <subcellularLocation>
        <location evidence="2">Membrane</location>
        <topology evidence="2">Multi-pass membrane protein</topology>
    </subcellularLocation>
</comment>
<keyword evidence="6 12" id="KW-0479">Metal-binding</keyword>
<evidence type="ECO:0000256" key="9">
    <source>
        <dbReference type="ARBA" id="ARBA00023004"/>
    </source>
</evidence>
<dbReference type="PROSITE" id="PS00086">
    <property type="entry name" value="CYTOCHROME_P450"/>
    <property type="match status" value="1"/>
</dbReference>
<feature type="transmembrane region" description="Helical" evidence="13">
    <location>
        <begin position="571"/>
        <end position="589"/>
    </location>
</feature>
<dbReference type="PANTHER" id="PTHR24287:SF1">
    <property type="entry name" value="P450, PUTATIVE (EUROFUNG)-RELATED"/>
    <property type="match status" value="1"/>
</dbReference>
<evidence type="ECO:0000256" key="1">
    <source>
        <dbReference type="ARBA" id="ARBA00001971"/>
    </source>
</evidence>
<organism evidence="14 15">
    <name type="scientific">Mycena maculata</name>
    <dbReference type="NCBI Taxonomy" id="230809"/>
    <lineage>
        <taxon>Eukaryota</taxon>
        <taxon>Fungi</taxon>
        <taxon>Dikarya</taxon>
        <taxon>Basidiomycota</taxon>
        <taxon>Agaricomycotina</taxon>
        <taxon>Agaricomycetes</taxon>
        <taxon>Agaricomycetidae</taxon>
        <taxon>Agaricales</taxon>
        <taxon>Marasmiineae</taxon>
        <taxon>Mycenaceae</taxon>
        <taxon>Mycena</taxon>
    </lineage>
</organism>